<dbReference type="Proteomes" id="UP000829925">
    <property type="component" value="Chromosome"/>
</dbReference>
<dbReference type="KEGG" id="haei:MUN82_04720"/>
<proteinExistence type="inferred from homology"/>
<dbReference type="InterPro" id="IPR041542">
    <property type="entry name" value="GH43_C2"/>
</dbReference>
<dbReference type="RefSeq" id="WP_245095364.1">
    <property type="nucleotide sequence ID" value="NZ_CP095053.1"/>
</dbReference>
<dbReference type="Pfam" id="PF04616">
    <property type="entry name" value="Glyco_hydro_43"/>
    <property type="match status" value="1"/>
</dbReference>
<evidence type="ECO:0000313" key="9">
    <source>
        <dbReference type="EMBL" id="UOR06400.1"/>
    </source>
</evidence>
<dbReference type="Pfam" id="PF17851">
    <property type="entry name" value="GH43_C2"/>
    <property type="match status" value="1"/>
</dbReference>
<gene>
    <name evidence="9" type="ORF">MUN82_04720</name>
</gene>
<dbReference type="InterPro" id="IPR013320">
    <property type="entry name" value="ConA-like_dom_sf"/>
</dbReference>
<evidence type="ECO:0000256" key="1">
    <source>
        <dbReference type="ARBA" id="ARBA00009865"/>
    </source>
</evidence>
<dbReference type="AlphaFoldDB" id="A0A8T9T1G9"/>
<dbReference type="PANTHER" id="PTHR42812:SF5">
    <property type="entry name" value="ENDO-ARABINASE"/>
    <property type="match status" value="1"/>
</dbReference>
<dbReference type="SUPFAM" id="SSF75005">
    <property type="entry name" value="Arabinanase/levansucrase/invertase"/>
    <property type="match status" value="1"/>
</dbReference>
<comment type="similarity">
    <text evidence="1 6">Belongs to the glycosyl hydrolase 43 family.</text>
</comment>
<feature type="region of interest" description="Disordered" evidence="7">
    <location>
        <begin position="51"/>
        <end position="75"/>
    </location>
</feature>
<accession>A0A8T9T1G9</accession>
<feature type="compositionally biased region" description="Polar residues" evidence="7">
    <location>
        <begin position="53"/>
        <end position="65"/>
    </location>
</feature>
<evidence type="ECO:0000256" key="5">
    <source>
        <dbReference type="PIRSR" id="PIRSR606710-2"/>
    </source>
</evidence>
<keyword evidence="3 6" id="KW-0326">Glycosidase</keyword>
<dbReference type="GO" id="GO:0005975">
    <property type="term" value="P:carbohydrate metabolic process"/>
    <property type="evidence" value="ECO:0007669"/>
    <property type="project" value="InterPro"/>
</dbReference>
<dbReference type="SUPFAM" id="SSF49899">
    <property type="entry name" value="Concanavalin A-like lectins/glucanases"/>
    <property type="match status" value="1"/>
</dbReference>
<name>A0A8T9T1G9_9BACT</name>
<dbReference type="InterPro" id="IPR006710">
    <property type="entry name" value="Glyco_hydro_43"/>
</dbReference>
<organism evidence="9 10">
    <name type="scientific">Hymenobacter aerilatus</name>
    <dbReference type="NCBI Taxonomy" id="2932251"/>
    <lineage>
        <taxon>Bacteria</taxon>
        <taxon>Pseudomonadati</taxon>
        <taxon>Bacteroidota</taxon>
        <taxon>Cytophagia</taxon>
        <taxon>Cytophagales</taxon>
        <taxon>Hymenobacteraceae</taxon>
        <taxon>Hymenobacter</taxon>
    </lineage>
</organism>
<keyword evidence="10" id="KW-1185">Reference proteome</keyword>
<dbReference type="InterPro" id="IPR051795">
    <property type="entry name" value="Glycosyl_Hydrlase_43"/>
</dbReference>
<dbReference type="CDD" id="cd08999">
    <property type="entry name" value="GH43_ABN-like"/>
    <property type="match status" value="1"/>
</dbReference>
<evidence type="ECO:0000256" key="3">
    <source>
        <dbReference type="ARBA" id="ARBA00023295"/>
    </source>
</evidence>
<dbReference type="Gene3D" id="2.115.10.20">
    <property type="entry name" value="Glycosyl hydrolase domain, family 43"/>
    <property type="match status" value="1"/>
</dbReference>
<evidence type="ECO:0000259" key="8">
    <source>
        <dbReference type="Pfam" id="PF17851"/>
    </source>
</evidence>
<feature type="active site" description="Proton donor" evidence="4">
    <location>
        <position position="237"/>
    </location>
</feature>
<dbReference type="GO" id="GO:0004553">
    <property type="term" value="F:hydrolase activity, hydrolyzing O-glycosyl compounds"/>
    <property type="evidence" value="ECO:0007669"/>
    <property type="project" value="InterPro"/>
</dbReference>
<keyword evidence="2 6" id="KW-0378">Hydrolase</keyword>
<dbReference type="PANTHER" id="PTHR42812">
    <property type="entry name" value="BETA-XYLOSIDASE"/>
    <property type="match status" value="1"/>
</dbReference>
<protein>
    <submittedName>
        <fullName evidence="9">Family 43 glycosylhydrolase</fullName>
    </submittedName>
</protein>
<dbReference type="Gene3D" id="2.60.120.200">
    <property type="match status" value="1"/>
</dbReference>
<evidence type="ECO:0000256" key="4">
    <source>
        <dbReference type="PIRSR" id="PIRSR606710-1"/>
    </source>
</evidence>
<feature type="site" description="Important for catalytic activity, responsible for pKa modulation of the active site Glu and correct orientation of both the proton donor and substrate" evidence="5">
    <location>
        <position position="182"/>
    </location>
</feature>
<reference evidence="9 10" key="1">
    <citation type="submission" date="2022-04" db="EMBL/GenBank/DDBJ databases">
        <title>Hymenobacter sp. isolated from the air.</title>
        <authorList>
            <person name="Won M."/>
            <person name="Lee C.-M."/>
            <person name="Woen H.-Y."/>
            <person name="Kwon S.-W."/>
        </authorList>
    </citation>
    <scope>NUCLEOTIDE SEQUENCE [LARGE SCALE GENOMIC DNA]</scope>
    <source>
        <strain evidence="10">5413 J-13</strain>
    </source>
</reference>
<evidence type="ECO:0000256" key="6">
    <source>
        <dbReference type="RuleBase" id="RU361187"/>
    </source>
</evidence>
<evidence type="ECO:0000256" key="2">
    <source>
        <dbReference type="ARBA" id="ARBA00022801"/>
    </source>
</evidence>
<dbReference type="EMBL" id="CP095053">
    <property type="protein sequence ID" value="UOR06400.1"/>
    <property type="molecule type" value="Genomic_DNA"/>
</dbReference>
<feature type="domain" description="Beta-xylosidase C-terminal Concanavalin A-like" evidence="8">
    <location>
        <begin position="358"/>
        <end position="500"/>
    </location>
</feature>
<feature type="active site" description="Proton acceptor" evidence="4">
    <location>
        <position position="75"/>
    </location>
</feature>
<evidence type="ECO:0000256" key="7">
    <source>
        <dbReference type="SAM" id="MobiDB-lite"/>
    </source>
</evidence>
<evidence type="ECO:0000313" key="10">
    <source>
        <dbReference type="Proteomes" id="UP000829925"/>
    </source>
</evidence>
<sequence length="541" mass="59961">MARIFLGSPAKYQHKWAHLFLFALLAVVCISYTAGYAAFQKATVASLRPENAGSASSKDSSQRQENPVIPGDFADPSVIRQGKVYYATGTSSEWAPHFPLFQSTDLLHWQPMGYVLPKTPDWAAASFWAPELFYRNGTYYVYYVARRKSDNVSCIGVATSPNPAQGFTDRGIVLAYGKEAIDPFVLEENGQLYITWKAYGLDQRPIELLGNRLSADGLRVEGEPFMLLRDDAKKGIEGQCLVKHGGYYYLLYSLGACCGRNCSYQVEVARSATLRGPYTRSANNPILATTQEWKCTGHGTIVTSDEGKDYYLYHAYSKTADVYTGRQGMLGEVRWNETTGWPAILPLGNAAAPVQNFRDEFAAKTLTDAWQWDFRHSQPTWQVANGTLALTGRPTADNLTGTALTVRPLTSSYTLTTEVVRPNAALKGLVLYGDAGQAVGVGVRNNAVEVWAVKDKKRTVLRTAAVKASQPLQLKMTVQNGYQCRFFWRSGGKQWNEIATGGPYYNGDFLPPWDRSPRPGLLHQGSGTEPAVFRFFKLAYQ</sequence>
<dbReference type="InterPro" id="IPR023296">
    <property type="entry name" value="Glyco_hydro_beta-prop_sf"/>
</dbReference>